<dbReference type="Proteomes" id="UP000240357">
    <property type="component" value="Unassembled WGS sequence"/>
</dbReference>
<dbReference type="OrthoDB" id="9807669at2"/>
<evidence type="ECO:0000313" key="4">
    <source>
        <dbReference type="Proteomes" id="UP000240357"/>
    </source>
</evidence>
<dbReference type="AlphaFoldDB" id="A0A2T2Y9Z3"/>
<feature type="signal peptide" evidence="1">
    <location>
        <begin position="1"/>
        <end position="21"/>
    </location>
</feature>
<organism evidence="3 4">
    <name type="scientific">Adhaeribacter arboris</name>
    <dbReference type="NCBI Taxonomy" id="2072846"/>
    <lineage>
        <taxon>Bacteria</taxon>
        <taxon>Pseudomonadati</taxon>
        <taxon>Bacteroidota</taxon>
        <taxon>Cytophagia</taxon>
        <taxon>Cytophagales</taxon>
        <taxon>Hymenobacteraceae</taxon>
        <taxon>Adhaeribacter</taxon>
    </lineage>
</organism>
<evidence type="ECO:0000256" key="1">
    <source>
        <dbReference type="SAM" id="SignalP"/>
    </source>
</evidence>
<gene>
    <name evidence="3" type="ORF">AHMF7605_01835</name>
</gene>
<dbReference type="InterPro" id="IPR030392">
    <property type="entry name" value="S74_ICA"/>
</dbReference>
<dbReference type="NCBIfam" id="TIGR04183">
    <property type="entry name" value="Por_Secre_tail"/>
    <property type="match status" value="1"/>
</dbReference>
<keyword evidence="1" id="KW-0732">Signal</keyword>
<dbReference type="EMBL" id="PYFT01000001">
    <property type="protein sequence ID" value="PSR52350.1"/>
    <property type="molecule type" value="Genomic_DNA"/>
</dbReference>
<dbReference type="RefSeq" id="WP_106925884.1">
    <property type="nucleotide sequence ID" value="NZ_PYFT01000001.1"/>
</dbReference>
<accession>A0A2T2Y9Z3</accession>
<evidence type="ECO:0000313" key="3">
    <source>
        <dbReference type="EMBL" id="PSR52350.1"/>
    </source>
</evidence>
<keyword evidence="4" id="KW-1185">Reference proteome</keyword>
<reference evidence="3 4" key="1">
    <citation type="submission" date="2018-03" db="EMBL/GenBank/DDBJ databases">
        <title>Adhaeribacter sp. HMF7605 Genome sequencing and assembly.</title>
        <authorList>
            <person name="Kang H."/>
            <person name="Kang J."/>
            <person name="Cha I."/>
            <person name="Kim H."/>
            <person name="Joh K."/>
        </authorList>
    </citation>
    <scope>NUCLEOTIDE SEQUENCE [LARGE SCALE GENOMIC DNA]</scope>
    <source>
        <strain evidence="3 4">HMF7605</strain>
    </source>
</reference>
<name>A0A2T2Y9Z3_9BACT</name>
<protein>
    <recommendedName>
        <fullName evidence="2">Peptidase S74 domain-containing protein</fullName>
    </recommendedName>
</protein>
<feature type="domain" description="Peptidase S74" evidence="2">
    <location>
        <begin position="210"/>
        <end position="340"/>
    </location>
</feature>
<dbReference type="Pfam" id="PF13884">
    <property type="entry name" value="Peptidase_S74"/>
    <property type="match status" value="1"/>
</dbReference>
<dbReference type="InterPro" id="IPR026444">
    <property type="entry name" value="Secre_tail"/>
</dbReference>
<dbReference type="PROSITE" id="PS51688">
    <property type="entry name" value="ICA"/>
    <property type="match status" value="1"/>
</dbReference>
<proteinExistence type="predicted"/>
<evidence type="ECO:0000259" key="2">
    <source>
        <dbReference type="PROSITE" id="PS51688"/>
    </source>
</evidence>
<sequence length="445" mass="48425">MKKLTLIAFSFVLFFTPKLFAQWQLGGNDLNSSQRIGSNTNYSLLFETNNSERGRITNGGLWGIGTTSPNTKLHVNSATGQDPFRVAINGDTKLWINQYGTVAIGTTSPSSSYKLYISSSSASGIYSNGTDYGVRGTSPNIGVQGYGSVKGVFGYSNTANGKGVNGYAEQNYGGFFESYDGTALYAKTYNGFYAALFYGNTYSSGTYYGSDKNIKKNIQEVGNAMSIINRLKPKYYQFREDAEYASLQLPKGNHYGLLAQDVEEVLPNLVKESSHEVSTTKPIILTEPAADGKFTPVVVEPKETKKTITIKAVNYTELIPLLIKGLQEQQQTISTLQEEIMKLKAASNTGYTSNLNNLERLGVSLEQNSPNPANQNTTFRYTIPAGLQAQILVYNATSGKLVKTLAAPGTGQVQMSSNNLPAGIYIYNLVVEGKLMASKQMVISE</sequence>
<feature type="chain" id="PRO_5015400400" description="Peptidase S74 domain-containing protein" evidence="1">
    <location>
        <begin position="22"/>
        <end position="445"/>
    </location>
</feature>
<comment type="caution">
    <text evidence="3">The sequence shown here is derived from an EMBL/GenBank/DDBJ whole genome shotgun (WGS) entry which is preliminary data.</text>
</comment>